<evidence type="ECO:0000256" key="6">
    <source>
        <dbReference type="ARBA" id="ARBA00022592"/>
    </source>
</evidence>
<comment type="subunit">
    <text evidence="3 7">Homodimer.</text>
</comment>
<dbReference type="NCBIfam" id="TIGR02135">
    <property type="entry name" value="phoU_full"/>
    <property type="match status" value="1"/>
</dbReference>
<dbReference type="RefSeq" id="WP_072887637.1">
    <property type="nucleotide sequence ID" value="NZ_FQVW01000001.1"/>
</dbReference>
<evidence type="ECO:0000256" key="7">
    <source>
        <dbReference type="PIRNR" id="PIRNR003107"/>
    </source>
</evidence>
<dbReference type="InterPro" id="IPR026022">
    <property type="entry name" value="PhoU_dom"/>
</dbReference>
<dbReference type="Proteomes" id="UP000183988">
    <property type="component" value="Unassembled WGS sequence"/>
</dbReference>
<feature type="domain" description="PhoU" evidence="8">
    <location>
        <begin position="19"/>
        <end position="105"/>
    </location>
</feature>
<dbReference type="GO" id="GO:0030643">
    <property type="term" value="P:intracellular phosphate ion homeostasis"/>
    <property type="evidence" value="ECO:0007669"/>
    <property type="project" value="InterPro"/>
</dbReference>
<sequence>MTIRGQFHNQLDEIKQDIVDLANISEKALRVAIDALYNQDVSLANEVITNDKVIDKKEMEINDKTTLLIAKQQPVATDLRRLIIALRIVTDIERMGDNAKNIAKATIHLGEDNLIKIPEDLKQMRDLTLQMLDTAMNAFKYEDISVARKLPELDDKVDKLYKTIVTELLSETATDPNEIQYVMQIAFTARYLERFADHITNIGESILFLVKGENVNLNY</sequence>
<dbReference type="STRING" id="930117.SAMN05216225_1001495"/>
<dbReference type="PANTHER" id="PTHR42930:SF3">
    <property type="entry name" value="PHOSPHATE-SPECIFIC TRANSPORT SYSTEM ACCESSORY PROTEIN PHOU"/>
    <property type="match status" value="1"/>
</dbReference>
<gene>
    <name evidence="9" type="ORF">SAMN05216225_1001495</name>
</gene>
<dbReference type="Gene3D" id="1.20.58.220">
    <property type="entry name" value="Phosphate transport system protein phou homolog 2, domain 2"/>
    <property type="match status" value="1"/>
</dbReference>
<comment type="subcellular location">
    <subcellularLocation>
        <location evidence="1 7">Cytoplasm</location>
    </subcellularLocation>
</comment>
<feature type="domain" description="PhoU" evidence="8">
    <location>
        <begin position="121"/>
        <end position="206"/>
    </location>
</feature>
<evidence type="ECO:0000256" key="5">
    <source>
        <dbReference type="ARBA" id="ARBA00022490"/>
    </source>
</evidence>
<dbReference type="InterPro" id="IPR028366">
    <property type="entry name" value="PhoU"/>
</dbReference>
<accession>A0A1M5D2P3</accession>
<dbReference type="GO" id="GO:0045936">
    <property type="term" value="P:negative regulation of phosphate metabolic process"/>
    <property type="evidence" value="ECO:0007669"/>
    <property type="project" value="InterPro"/>
</dbReference>
<name>A0A1M5D2P3_9BACI</name>
<dbReference type="OrthoDB" id="9814256at2"/>
<keyword evidence="5 7" id="KW-0963">Cytoplasm</keyword>
<dbReference type="EMBL" id="FQVW01000001">
    <property type="protein sequence ID" value="SHF61208.1"/>
    <property type="molecule type" value="Genomic_DNA"/>
</dbReference>
<dbReference type="PIRSF" id="PIRSF003107">
    <property type="entry name" value="PhoU"/>
    <property type="match status" value="1"/>
</dbReference>
<dbReference type="AlphaFoldDB" id="A0A1M5D2P3"/>
<evidence type="ECO:0000256" key="2">
    <source>
        <dbReference type="ARBA" id="ARBA00008107"/>
    </source>
</evidence>
<dbReference type="InterPro" id="IPR038078">
    <property type="entry name" value="PhoU-like_sf"/>
</dbReference>
<organism evidence="9 10">
    <name type="scientific">Ornithinibacillus halophilus</name>
    <dbReference type="NCBI Taxonomy" id="930117"/>
    <lineage>
        <taxon>Bacteria</taxon>
        <taxon>Bacillati</taxon>
        <taxon>Bacillota</taxon>
        <taxon>Bacilli</taxon>
        <taxon>Bacillales</taxon>
        <taxon>Bacillaceae</taxon>
        <taxon>Ornithinibacillus</taxon>
    </lineage>
</organism>
<dbReference type="PANTHER" id="PTHR42930">
    <property type="entry name" value="PHOSPHATE-SPECIFIC TRANSPORT SYSTEM ACCESSORY PROTEIN PHOU"/>
    <property type="match status" value="1"/>
</dbReference>
<proteinExistence type="inferred from homology"/>
<keyword evidence="6 7" id="KW-0592">Phosphate transport</keyword>
<evidence type="ECO:0000256" key="1">
    <source>
        <dbReference type="ARBA" id="ARBA00004496"/>
    </source>
</evidence>
<comment type="similarity">
    <text evidence="2 7">Belongs to the PhoU family.</text>
</comment>
<dbReference type="GO" id="GO:0006817">
    <property type="term" value="P:phosphate ion transport"/>
    <property type="evidence" value="ECO:0007669"/>
    <property type="project" value="UniProtKB-KW"/>
</dbReference>
<dbReference type="FunFam" id="1.20.58.220:FF:000004">
    <property type="entry name" value="Phosphate-specific transport system accessory protein PhoU"/>
    <property type="match status" value="1"/>
</dbReference>
<evidence type="ECO:0000256" key="3">
    <source>
        <dbReference type="ARBA" id="ARBA00011738"/>
    </source>
</evidence>
<evidence type="ECO:0000313" key="9">
    <source>
        <dbReference type="EMBL" id="SHF61208.1"/>
    </source>
</evidence>
<dbReference type="SUPFAM" id="SSF109755">
    <property type="entry name" value="PhoU-like"/>
    <property type="match status" value="1"/>
</dbReference>
<dbReference type="Pfam" id="PF01895">
    <property type="entry name" value="PhoU"/>
    <property type="match status" value="2"/>
</dbReference>
<comment type="function">
    <text evidence="7">Plays a role in the regulation of phosphate uptake.</text>
</comment>
<evidence type="ECO:0000313" key="10">
    <source>
        <dbReference type="Proteomes" id="UP000183988"/>
    </source>
</evidence>
<evidence type="ECO:0000256" key="4">
    <source>
        <dbReference type="ARBA" id="ARBA00022448"/>
    </source>
</evidence>
<reference evidence="9 10" key="1">
    <citation type="submission" date="2016-11" db="EMBL/GenBank/DDBJ databases">
        <authorList>
            <person name="Jaros S."/>
            <person name="Januszkiewicz K."/>
            <person name="Wedrychowicz H."/>
        </authorList>
    </citation>
    <scope>NUCLEOTIDE SEQUENCE [LARGE SCALE GENOMIC DNA]</scope>
    <source>
        <strain evidence="9 10">IBRC-M 10683</strain>
    </source>
</reference>
<dbReference type="GO" id="GO:0005737">
    <property type="term" value="C:cytoplasm"/>
    <property type="evidence" value="ECO:0007669"/>
    <property type="project" value="UniProtKB-SubCell"/>
</dbReference>
<protein>
    <recommendedName>
        <fullName evidence="7">Phosphate-specific transport system accessory protein PhoU</fullName>
    </recommendedName>
</protein>
<keyword evidence="4 7" id="KW-0813">Transport</keyword>
<keyword evidence="10" id="KW-1185">Reference proteome</keyword>
<evidence type="ECO:0000259" key="8">
    <source>
        <dbReference type="Pfam" id="PF01895"/>
    </source>
</evidence>